<protein>
    <submittedName>
        <fullName evidence="1">Uncharacterized protein</fullName>
    </submittedName>
</protein>
<evidence type="ECO:0000313" key="2">
    <source>
        <dbReference type="Proteomes" id="UP000824120"/>
    </source>
</evidence>
<evidence type="ECO:0000313" key="1">
    <source>
        <dbReference type="EMBL" id="KAG5600721.1"/>
    </source>
</evidence>
<dbReference type="Proteomes" id="UP000824120">
    <property type="component" value="Chromosome 6"/>
</dbReference>
<organism evidence="1 2">
    <name type="scientific">Solanum commersonii</name>
    <name type="common">Commerson's wild potato</name>
    <name type="synonym">Commerson's nightshade</name>
    <dbReference type="NCBI Taxonomy" id="4109"/>
    <lineage>
        <taxon>Eukaryota</taxon>
        <taxon>Viridiplantae</taxon>
        <taxon>Streptophyta</taxon>
        <taxon>Embryophyta</taxon>
        <taxon>Tracheophyta</taxon>
        <taxon>Spermatophyta</taxon>
        <taxon>Magnoliopsida</taxon>
        <taxon>eudicotyledons</taxon>
        <taxon>Gunneridae</taxon>
        <taxon>Pentapetalae</taxon>
        <taxon>asterids</taxon>
        <taxon>lamiids</taxon>
        <taxon>Solanales</taxon>
        <taxon>Solanaceae</taxon>
        <taxon>Solanoideae</taxon>
        <taxon>Solaneae</taxon>
        <taxon>Solanum</taxon>
    </lineage>
</organism>
<dbReference type="AlphaFoldDB" id="A0A9J5YK60"/>
<gene>
    <name evidence="1" type="ORF">H5410_032091</name>
</gene>
<name>A0A9J5YK60_SOLCO</name>
<sequence length="92" mass="9612">MAASENGVLFPRGIGHPALIRDEANVATRQREACEVTSARVLPCGATGGASRGDDPAPRLYLGNTSWAHSGVPYEFLGCPITCRLACLLSLG</sequence>
<reference evidence="1 2" key="1">
    <citation type="submission" date="2020-09" db="EMBL/GenBank/DDBJ databases">
        <title>De no assembly of potato wild relative species, Solanum commersonii.</title>
        <authorList>
            <person name="Cho K."/>
        </authorList>
    </citation>
    <scope>NUCLEOTIDE SEQUENCE [LARGE SCALE GENOMIC DNA]</scope>
    <source>
        <strain evidence="1">LZ3.2</strain>
        <tissue evidence="1">Leaf</tissue>
    </source>
</reference>
<comment type="caution">
    <text evidence="1">The sequence shown here is derived from an EMBL/GenBank/DDBJ whole genome shotgun (WGS) entry which is preliminary data.</text>
</comment>
<keyword evidence="2" id="KW-1185">Reference proteome</keyword>
<dbReference type="EMBL" id="JACXVP010000006">
    <property type="protein sequence ID" value="KAG5600721.1"/>
    <property type="molecule type" value="Genomic_DNA"/>
</dbReference>
<proteinExistence type="predicted"/>
<accession>A0A9J5YK60</accession>